<dbReference type="AlphaFoldDB" id="A0A0N8KEA6"/>
<evidence type="ECO:0000313" key="2">
    <source>
        <dbReference type="Proteomes" id="UP000050421"/>
    </source>
</evidence>
<dbReference type="InterPro" id="IPR027417">
    <property type="entry name" value="P-loop_NTPase"/>
</dbReference>
<sequence>MKITFIIGPSGVGKSSFISQEYAGRAEYCIFNIAQKAKELFGSFSALDDEDKEIETLNEVSQDAFFALMDGKELVVEYLADGFDDGLFTLCKKAKLLGIRTEIITLTTDEKLAWERVKHAGADYFPSVEIKEETEMVLMNILEDVEFNLDFVRICEVGAEGGSINFYRFRKDGIVRFFFTTIEEGFFDFKPDFAFEELEGVNYLEEFEDFPSAFQRLFEKYPVFRLYPLEVHADYKNEFREAYQHFLETEAEEENQSAWNIILN</sequence>
<dbReference type="STRING" id="1305737.GCA_000526355_03254"/>
<dbReference type="eggNOG" id="ENOG5033XS8">
    <property type="taxonomic scope" value="Bacteria"/>
</dbReference>
<dbReference type="SUPFAM" id="SSF52540">
    <property type="entry name" value="P-loop containing nucleoside triphosphate hydrolases"/>
    <property type="match status" value="1"/>
</dbReference>
<dbReference type="Proteomes" id="UP000050421">
    <property type="component" value="Unassembled WGS sequence"/>
</dbReference>
<dbReference type="PATRIC" id="fig|1305737.6.peg.72"/>
<proteinExistence type="predicted"/>
<gene>
    <name evidence="1" type="ORF">HLUCCX10_15570</name>
</gene>
<organism evidence="1 2">
    <name type="scientific">Algoriphagus marincola HL-49</name>
    <dbReference type="NCBI Taxonomy" id="1305737"/>
    <lineage>
        <taxon>Bacteria</taxon>
        <taxon>Pseudomonadati</taxon>
        <taxon>Bacteroidota</taxon>
        <taxon>Cytophagia</taxon>
        <taxon>Cytophagales</taxon>
        <taxon>Cyclobacteriaceae</taxon>
        <taxon>Algoriphagus</taxon>
    </lineage>
</organism>
<evidence type="ECO:0000313" key="1">
    <source>
        <dbReference type="EMBL" id="KPQ10802.1"/>
    </source>
</evidence>
<dbReference type="OrthoDB" id="822318at2"/>
<dbReference type="EMBL" id="LJXT01000127">
    <property type="protein sequence ID" value="KPQ10802.1"/>
    <property type="molecule type" value="Genomic_DNA"/>
</dbReference>
<dbReference type="Gene3D" id="3.40.50.300">
    <property type="entry name" value="P-loop containing nucleotide triphosphate hydrolases"/>
    <property type="match status" value="1"/>
</dbReference>
<name>A0A0N8KEA6_9BACT</name>
<comment type="caution">
    <text evidence="1">The sequence shown here is derived from an EMBL/GenBank/DDBJ whole genome shotgun (WGS) entry which is preliminary data.</text>
</comment>
<reference evidence="1 2" key="1">
    <citation type="submission" date="2015-09" db="EMBL/GenBank/DDBJ databases">
        <title>Identification and resolution of microdiversity through metagenomic sequencing of parallel consortia.</title>
        <authorList>
            <person name="Nelson W.C."/>
            <person name="Romine M.F."/>
            <person name="Lindemann S.R."/>
        </authorList>
    </citation>
    <scope>NUCLEOTIDE SEQUENCE [LARGE SCALE GENOMIC DNA]</scope>
    <source>
        <strain evidence="1">HL-49</strain>
    </source>
</reference>
<accession>A0A0N8KEA6</accession>
<protein>
    <submittedName>
        <fullName evidence="1">Uncharacterized protein</fullName>
    </submittedName>
</protein>